<name>A0A9Q9F8Z4_ENCHE</name>
<dbReference type="AlphaFoldDB" id="A0A9Q9F8Z4"/>
<evidence type="ECO:0000313" key="2">
    <source>
        <dbReference type="Proteomes" id="UP001059546"/>
    </source>
</evidence>
<organism evidence="1 2">
    <name type="scientific">Encephalitozoon hellem</name>
    <name type="common">Microsporidian parasite</name>
    <dbReference type="NCBI Taxonomy" id="27973"/>
    <lineage>
        <taxon>Eukaryota</taxon>
        <taxon>Fungi</taxon>
        <taxon>Fungi incertae sedis</taxon>
        <taxon>Microsporidia</taxon>
        <taxon>Unikaryonidae</taxon>
        <taxon>Encephalitozoon</taxon>
    </lineage>
</organism>
<accession>A0A9Q9F8Z4</accession>
<protein>
    <submittedName>
        <fullName evidence="1">WD40 repeat-containing protein</fullName>
    </submittedName>
</protein>
<dbReference type="Pfam" id="PF00400">
    <property type="entry name" value="WD40"/>
    <property type="match status" value="1"/>
</dbReference>
<proteinExistence type="predicted"/>
<dbReference type="Proteomes" id="UP001059546">
    <property type="component" value="Chromosome IX"/>
</dbReference>
<dbReference type="SMART" id="SM00320">
    <property type="entry name" value="WD40"/>
    <property type="match status" value="2"/>
</dbReference>
<reference evidence="1" key="1">
    <citation type="submission" date="2021-05" db="EMBL/GenBank/DDBJ databases">
        <title>Encephalitozoon hellem ATCC 50604 Complete Genome.</title>
        <authorList>
            <person name="Mascarenhas dos Santos A.C."/>
            <person name="Julian A.T."/>
            <person name="Pombert J.-F."/>
        </authorList>
    </citation>
    <scope>NUCLEOTIDE SEQUENCE</scope>
    <source>
        <strain evidence="1">ATCC 50604</strain>
    </source>
</reference>
<dbReference type="SUPFAM" id="SSF50978">
    <property type="entry name" value="WD40 repeat-like"/>
    <property type="match status" value="1"/>
</dbReference>
<sequence length="287" mass="32073">MADFDSTLLVETDAKKDFRLPHTRQVILVGAVFAVQSSPFPKYLYVYDKGFAAYQLVPFKPIETFEYSGEVLDIFVIKGKMVILSKDSVIVYNGDEKCVITGEFSGKLSEIDGRLGIQERAKLTIYSLDTLEVQDVHKANAHHSIRDVLITSFDTTVSLHRKGKKILEISMPERICTVCTDPLLTNIYCGSDDGTIFCCNANHMEPTAMKYHKSRIVGLDISFCGRYLYSADAEGVVCIWDAKFNVVIGKACMESEVRGIKAVYASEWRGELDNEGSELVMTKKASE</sequence>
<dbReference type="InterPro" id="IPR015943">
    <property type="entry name" value="WD40/YVTN_repeat-like_dom_sf"/>
</dbReference>
<dbReference type="InterPro" id="IPR036322">
    <property type="entry name" value="WD40_repeat_dom_sf"/>
</dbReference>
<dbReference type="InterPro" id="IPR001680">
    <property type="entry name" value="WD40_rpt"/>
</dbReference>
<evidence type="ECO:0000313" key="1">
    <source>
        <dbReference type="EMBL" id="UTX44033.1"/>
    </source>
</evidence>
<dbReference type="Gene3D" id="2.130.10.10">
    <property type="entry name" value="YVTN repeat-like/Quinoprotein amine dehydrogenase"/>
    <property type="match status" value="1"/>
</dbReference>
<gene>
    <name evidence="1" type="ORF">GPU96_09g18130</name>
</gene>
<dbReference type="EMBL" id="CP075155">
    <property type="protein sequence ID" value="UTX44033.1"/>
    <property type="molecule type" value="Genomic_DNA"/>
</dbReference>